<proteinExistence type="predicted"/>
<evidence type="ECO:0000313" key="2">
    <source>
        <dbReference type="Proteomes" id="UP000886998"/>
    </source>
</evidence>
<comment type="caution">
    <text evidence="1">The sequence shown here is derived from an EMBL/GenBank/DDBJ whole genome shotgun (WGS) entry which is preliminary data.</text>
</comment>
<dbReference type="Proteomes" id="UP000886998">
    <property type="component" value="Unassembled WGS sequence"/>
</dbReference>
<protein>
    <submittedName>
        <fullName evidence="1">Uncharacterized protein</fullName>
    </submittedName>
</protein>
<evidence type="ECO:0000313" key="1">
    <source>
        <dbReference type="EMBL" id="GFY43449.1"/>
    </source>
</evidence>
<accession>A0A8X6WY22</accession>
<sequence>MARDPLFHHLMQELFPSYYLETLDLGPYNNVDYKPKGPLTKNLMCMFPKVIAVLENLIMETWSIYLHRTRELMISSPEMYVSHIMLISYVEDQIVDNIFDKFLMVLTSVTHLAERINIATERDYSISSSKSDSSVSMVTVKQMVANDSYSGLEDFEHVDIWGNEEVDALAKEGSTEALATSLIACLTLSCILSENILIKRLGSSPLA</sequence>
<name>A0A8X6WY22_9ARAC</name>
<dbReference type="OrthoDB" id="10497590at2759"/>
<organism evidence="1 2">
    <name type="scientific">Trichonephila inaurata madagascariensis</name>
    <dbReference type="NCBI Taxonomy" id="2747483"/>
    <lineage>
        <taxon>Eukaryota</taxon>
        <taxon>Metazoa</taxon>
        <taxon>Ecdysozoa</taxon>
        <taxon>Arthropoda</taxon>
        <taxon>Chelicerata</taxon>
        <taxon>Arachnida</taxon>
        <taxon>Araneae</taxon>
        <taxon>Araneomorphae</taxon>
        <taxon>Entelegynae</taxon>
        <taxon>Araneoidea</taxon>
        <taxon>Nephilidae</taxon>
        <taxon>Trichonephila</taxon>
        <taxon>Trichonephila inaurata</taxon>
    </lineage>
</organism>
<reference evidence="1" key="1">
    <citation type="submission" date="2020-08" db="EMBL/GenBank/DDBJ databases">
        <title>Multicomponent nature underlies the extraordinary mechanical properties of spider dragline silk.</title>
        <authorList>
            <person name="Kono N."/>
            <person name="Nakamura H."/>
            <person name="Mori M."/>
            <person name="Yoshida Y."/>
            <person name="Ohtoshi R."/>
            <person name="Malay A.D."/>
            <person name="Moran D.A.P."/>
            <person name="Tomita M."/>
            <person name="Numata K."/>
            <person name="Arakawa K."/>
        </authorList>
    </citation>
    <scope>NUCLEOTIDE SEQUENCE</scope>
</reference>
<gene>
    <name evidence="1" type="primary">NCL1_47773</name>
    <name evidence="1" type="ORF">TNIN_488731</name>
</gene>
<dbReference type="EMBL" id="BMAV01003682">
    <property type="protein sequence ID" value="GFY43449.1"/>
    <property type="molecule type" value="Genomic_DNA"/>
</dbReference>
<dbReference type="AlphaFoldDB" id="A0A8X6WY22"/>
<keyword evidence="2" id="KW-1185">Reference proteome</keyword>